<gene>
    <name evidence="3" type="ORF">CLODIP_2_CD14171</name>
</gene>
<evidence type="ECO:0000256" key="2">
    <source>
        <dbReference type="SAM" id="SignalP"/>
    </source>
</evidence>
<feature type="compositionally biased region" description="Basic and acidic residues" evidence="1">
    <location>
        <begin position="28"/>
        <end position="37"/>
    </location>
</feature>
<reference evidence="3 4" key="1">
    <citation type="submission" date="2020-04" db="EMBL/GenBank/DDBJ databases">
        <authorList>
            <person name="Alioto T."/>
            <person name="Alioto T."/>
            <person name="Gomez Garrido J."/>
        </authorList>
    </citation>
    <scope>NUCLEOTIDE SEQUENCE [LARGE SCALE GENOMIC DNA]</scope>
</reference>
<feature type="signal peptide" evidence="2">
    <location>
        <begin position="1"/>
        <end position="18"/>
    </location>
</feature>
<evidence type="ECO:0000313" key="4">
    <source>
        <dbReference type="Proteomes" id="UP000494165"/>
    </source>
</evidence>
<dbReference type="PROSITE" id="PS51257">
    <property type="entry name" value="PROKAR_LIPOPROTEIN"/>
    <property type="match status" value="1"/>
</dbReference>
<feature type="compositionally biased region" description="Basic and acidic residues" evidence="1">
    <location>
        <begin position="185"/>
        <end position="196"/>
    </location>
</feature>
<evidence type="ECO:0000313" key="3">
    <source>
        <dbReference type="EMBL" id="CAB3375980.1"/>
    </source>
</evidence>
<feature type="region of interest" description="Disordered" evidence="1">
    <location>
        <begin position="180"/>
        <end position="206"/>
    </location>
</feature>
<organism evidence="3 4">
    <name type="scientific">Cloeon dipterum</name>
    <dbReference type="NCBI Taxonomy" id="197152"/>
    <lineage>
        <taxon>Eukaryota</taxon>
        <taxon>Metazoa</taxon>
        <taxon>Ecdysozoa</taxon>
        <taxon>Arthropoda</taxon>
        <taxon>Hexapoda</taxon>
        <taxon>Insecta</taxon>
        <taxon>Pterygota</taxon>
        <taxon>Palaeoptera</taxon>
        <taxon>Ephemeroptera</taxon>
        <taxon>Pisciforma</taxon>
        <taxon>Baetidae</taxon>
        <taxon>Cloeon</taxon>
    </lineage>
</organism>
<sequence>MRWWPAALLALAAAASCAEDVEIIEAQHRESSPRDSYLEAYQQSQGGGQPSHLPQTDGGFHVYGAPVPQYGPAKEEMSLYGPPSPQYGAPPLKQVKEPNMYYGVPHFHHHYTVSEPPPPAEIMEQQSEGHGGFELSTVLKFLAKLFVLKLLVKKIYLIMTLLWLPKVKLLEWLVKKKKTKPAINKPDKPGKPPHSDEVDDIEDEDDDDVMSFFRSSSRGLNDLERRVTTAIHKQAQDNN</sequence>
<keyword evidence="2" id="KW-0732">Signal</keyword>
<name>A0A8S1CX35_9INSE</name>
<dbReference type="Proteomes" id="UP000494165">
    <property type="component" value="Unassembled WGS sequence"/>
</dbReference>
<protein>
    <submittedName>
        <fullName evidence="3">Uncharacterized protein</fullName>
    </submittedName>
</protein>
<evidence type="ECO:0000256" key="1">
    <source>
        <dbReference type="SAM" id="MobiDB-lite"/>
    </source>
</evidence>
<dbReference type="AlphaFoldDB" id="A0A8S1CX35"/>
<feature type="chain" id="PRO_5035729497" evidence="2">
    <location>
        <begin position="19"/>
        <end position="239"/>
    </location>
</feature>
<proteinExistence type="predicted"/>
<feature type="compositionally biased region" description="Acidic residues" evidence="1">
    <location>
        <begin position="197"/>
        <end position="206"/>
    </location>
</feature>
<feature type="region of interest" description="Disordered" evidence="1">
    <location>
        <begin position="28"/>
        <end position="58"/>
    </location>
</feature>
<dbReference type="EMBL" id="CADEPI010000122">
    <property type="protein sequence ID" value="CAB3375980.1"/>
    <property type="molecule type" value="Genomic_DNA"/>
</dbReference>
<accession>A0A8S1CX35</accession>
<dbReference type="OrthoDB" id="10676692at2759"/>
<comment type="caution">
    <text evidence="3">The sequence shown here is derived from an EMBL/GenBank/DDBJ whole genome shotgun (WGS) entry which is preliminary data.</text>
</comment>
<keyword evidence="4" id="KW-1185">Reference proteome</keyword>